<dbReference type="InterPro" id="IPR035985">
    <property type="entry name" value="Ubiquitin-activating_enz"/>
</dbReference>
<organism evidence="5 6">
    <name type="scientific">Propioniciclava tarda</name>
    <dbReference type="NCBI Taxonomy" id="433330"/>
    <lineage>
        <taxon>Bacteria</taxon>
        <taxon>Bacillati</taxon>
        <taxon>Actinomycetota</taxon>
        <taxon>Actinomycetes</taxon>
        <taxon>Propionibacteriales</taxon>
        <taxon>Propionibacteriaceae</taxon>
        <taxon>Propioniciclava</taxon>
    </lineage>
</organism>
<dbReference type="Gene3D" id="3.40.50.720">
    <property type="entry name" value="NAD(P)-binding Rossmann-like Domain"/>
    <property type="match status" value="1"/>
</dbReference>
<protein>
    <submittedName>
        <fullName evidence="5">HesA/MoeB/ThiF family protein</fullName>
    </submittedName>
</protein>
<proteinExistence type="predicted"/>
<keyword evidence="6" id="KW-1185">Reference proteome</keyword>
<comment type="caution">
    <text evidence="5">The sequence shown here is derived from an EMBL/GenBank/DDBJ whole genome shotgun (WGS) entry which is preliminary data.</text>
</comment>
<dbReference type="InterPro" id="IPR000594">
    <property type="entry name" value="ThiF_NAD_FAD-bd"/>
</dbReference>
<dbReference type="PANTHER" id="PTHR10953:SF102">
    <property type="entry name" value="ADENYLYLTRANSFERASE AND SULFURTRANSFERASE MOCS3"/>
    <property type="match status" value="1"/>
</dbReference>
<dbReference type="GO" id="GO:0005829">
    <property type="term" value="C:cytosol"/>
    <property type="evidence" value="ECO:0007669"/>
    <property type="project" value="TreeGrafter"/>
</dbReference>
<dbReference type="Proteomes" id="UP000291933">
    <property type="component" value="Unassembled WGS sequence"/>
</dbReference>
<gene>
    <name evidence="5" type="ORF">ET996_12510</name>
</gene>
<keyword evidence="2" id="KW-0547">Nucleotide-binding</keyword>
<reference evidence="5 6" key="1">
    <citation type="submission" date="2019-01" db="EMBL/GenBank/DDBJ databases">
        <title>Lactibacter flavus gen. nov., sp. nov., a novel bacterium of the family Propionibacteriaceae isolated from raw milk and dairy products.</title>
        <authorList>
            <person name="Huptas C."/>
            <person name="Wenning M."/>
            <person name="Breitenwieser F."/>
            <person name="Doll E."/>
            <person name="Von Neubeck M."/>
            <person name="Busse H.-J."/>
            <person name="Scherer S."/>
        </authorList>
    </citation>
    <scope>NUCLEOTIDE SEQUENCE [LARGE SCALE GENOMIC DNA]</scope>
    <source>
        <strain evidence="5 6">DSM 22130</strain>
    </source>
</reference>
<dbReference type="PANTHER" id="PTHR10953">
    <property type="entry name" value="UBIQUITIN-ACTIVATING ENZYME E1"/>
    <property type="match status" value="1"/>
</dbReference>
<dbReference type="OrthoDB" id="9804286at2"/>
<dbReference type="AlphaFoldDB" id="A0A4Q9KI45"/>
<dbReference type="GO" id="GO:0008146">
    <property type="term" value="F:sulfotransferase activity"/>
    <property type="evidence" value="ECO:0007669"/>
    <property type="project" value="TreeGrafter"/>
</dbReference>
<evidence type="ECO:0000313" key="6">
    <source>
        <dbReference type="Proteomes" id="UP000291933"/>
    </source>
</evidence>
<name>A0A4Q9KI45_PROTD</name>
<evidence type="ECO:0000259" key="4">
    <source>
        <dbReference type="Pfam" id="PF00899"/>
    </source>
</evidence>
<keyword evidence="1" id="KW-0808">Transferase</keyword>
<dbReference type="GO" id="GO:0004792">
    <property type="term" value="F:thiosulfate-cyanide sulfurtransferase activity"/>
    <property type="evidence" value="ECO:0007669"/>
    <property type="project" value="TreeGrafter"/>
</dbReference>
<dbReference type="GO" id="GO:0008641">
    <property type="term" value="F:ubiquitin-like modifier activating enzyme activity"/>
    <property type="evidence" value="ECO:0007669"/>
    <property type="project" value="InterPro"/>
</dbReference>
<keyword evidence="3" id="KW-0067">ATP-binding</keyword>
<dbReference type="Pfam" id="PF00899">
    <property type="entry name" value="ThiF"/>
    <property type="match status" value="1"/>
</dbReference>
<dbReference type="GO" id="GO:0005524">
    <property type="term" value="F:ATP binding"/>
    <property type="evidence" value="ECO:0007669"/>
    <property type="project" value="UniProtKB-KW"/>
</dbReference>
<dbReference type="InterPro" id="IPR045886">
    <property type="entry name" value="ThiF/MoeB/HesA"/>
</dbReference>
<dbReference type="GO" id="GO:0016779">
    <property type="term" value="F:nucleotidyltransferase activity"/>
    <property type="evidence" value="ECO:0007669"/>
    <property type="project" value="TreeGrafter"/>
</dbReference>
<evidence type="ECO:0000256" key="2">
    <source>
        <dbReference type="ARBA" id="ARBA00022741"/>
    </source>
</evidence>
<evidence type="ECO:0000256" key="3">
    <source>
        <dbReference type="ARBA" id="ARBA00022840"/>
    </source>
</evidence>
<evidence type="ECO:0000256" key="1">
    <source>
        <dbReference type="ARBA" id="ARBA00022679"/>
    </source>
</evidence>
<dbReference type="FunFam" id="3.40.50.720:FF:000033">
    <property type="entry name" value="Adenylyltransferase and sulfurtransferase MOCS3"/>
    <property type="match status" value="1"/>
</dbReference>
<feature type="domain" description="THIF-type NAD/FAD binding fold" evidence="4">
    <location>
        <begin position="22"/>
        <end position="251"/>
    </location>
</feature>
<evidence type="ECO:0000313" key="5">
    <source>
        <dbReference type="EMBL" id="TBT93060.1"/>
    </source>
</evidence>
<sequence length="254" mass="26691">MDLPLPLVSPVPELSDAERYRYARHLTIPEIGELGQRRLRNARVLSIGAGGLGSPALLYLAAAGVGTLGIVDSDVVEIHNLQRQVLHDEASVGVAKTTSASARLTGIDSGVRVVEHLVRLDAENAPGIFADYDVVLDCTDNFAARYVINDACVALGLPEVWAAVFRTSAQVSVFWSAVGGPQLRDLFPEVPDASANAEVIGAGVLGAMTGQVGAMMAAEAIKLITGAGEPLVGRVAYLDVLGARIHEIPLRPRA</sequence>
<dbReference type="CDD" id="cd00757">
    <property type="entry name" value="ThiF_MoeB_HesA_family"/>
    <property type="match status" value="1"/>
</dbReference>
<accession>A0A4Q9KI45</accession>
<dbReference type="EMBL" id="SDMR01000019">
    <property type="protein sequence ID" value="TBT93060.1"/>
    <property type="molecule type" value="Genomic_DNA"/>
</dbReference>
<dbReference type="RefSeq" id="WP_131172899.1">
    <property type="nucleotide sequence ID" value="NZ_FXTL01000020.1"/>
</dbReference>
<dbReference type="SUPFAM" id="SSF69572">
    <property type="entry name" value="Activating enzymes of the ubiquitin-like proteins"/>
    <property type="match status" value="1"/>
</dbReference>